<evidence type="ECO:0000313" key="4">
    <source>
        <dbReference type="EMBL" id="OBA25882.1"/>
    </source>
</evidence>
<dbReference type="EMBL" id="LXPE01000036">
    <property type="protein sequence ID" value="OBA25882.1"/>
    <property type="molecule type" value="Genomic_DNA"/>
</dbReference>
<evidence type="ECO:0000259" key="3">
    <source>
        <dbReference type="PROSITE" id="PS51360"/>
    </source>
</evidence>
<dbReference type="InterPro" id="IPR036128">
    <property type="entry name" value="Plus3-like_sf"/>
</dbReference>
<keyword evidence="1" id="KW-0175">Coiled coil</keyword>
<feature type="compositionally biased region" description="Acidic residues" evidence="2">
    <location>
        <begin position="167"/>
        <end position="181"/>
    </location>
</feature>
<feature type="domain" description="Plus3" evidence="3">
    <location>
        <begin position="211"/>
        <end position="342"/>
    </location>
</feature>
<evidence type="ECO:0000256" key="2">
    <source>
        <dbReference type="SAM" id="MobiDB-lite"/>
    </source>
</evidence>
<dbReference type="Proteomes" id="UP000092321">
    <property type="component" value="Unassembled WGS sequence"/>
</dbReference>
<feature type="region of interest" description="Disordered" evidence="2">
    <location>
        <begin position="115"/>
        <end position="197"/>
    </location>
</feature>
<feature type="compositionally biased region" description="Acidic residues" evidence="2">
    <location>
        <begin position="34"/>
        <end position="46"/>
    </location>
</feature>
<feature type="coiled-coil region" evidence="1">
    <location>
        <begin position="476"/>
        <end position="506"/>
    </location>
</feature>
<feature type="coiled-coil region" evidence="1">
    <location>
        <begin position="385"/>
        <end position="412"/>
    </location>
</feature>
<keyword evidence="5" id="KW-1185">Reference proteome</keyword>
<dbReference type="GO" id="GO:0003677">
    <property type="term" value="F:DNA binding"/>
    <property type="evidence" value="ECO:0007669"/>
    <property type="project" value="InterPro"/>
</dbReference>
<dbReference type="Gene3D" id="3.90.70.200">
    <property type="entry name" value="Plus-3 domain"/>
    <property type="match status" value="1"/>
</dbReference>
<dbReference type="InterPro" id="IPR004343">
    <property type="entry name" value="Plus-3_dom"/>
</dbReference>
<evidence type="ECO:0000256" key="1">
    <source>
        <dbReference type="SAM" id="Coils"/>
    </source>
</evidence>
<feature type="region of interest" description="Disordered" evidence="2">
    <location>
        <begin position="1"/>
        <end position="69"/>
    </location>
</feature>
<proteinExistence type="predicted"/>
<sequence>MSDLDDDLLALADGMDVEEEEDAITTNNYTGGQDGEDNNDDEDDDYTFLQRKQNKESSGTNTRELQYPYPYEEVYLDEDDKDRIMSLPELEQEEIMYEREQKIKEYKERAYFLNRKRLQEMKNNRQQDYSEDDEEEEEEDEDDEYMSKPSRAKRLKNLVSKKSSTPSDEEYSEEGEEEYSDYDYMAPKSSRSSKGSAEAVEWDEESYVTKEPTVQDYNNIKIGREFINKLCFYPDFNKTVVGCYGRVNVSTSSSQPQYRMVKIEKVFIQKPYKFNNSFYTNQYFGVTQGKFRKIFQMNFFSDSPITEQEITKYNSYLAQQKIKPARKQELVSKYKDIYAFDNQPLTYELMNQQVANRLQLNKKLSGVNSVIEKSILRDKLAYAIDVNNEADIDKYSKQLRQLEKRLSQYDKHHENDLKGSTKLDFLTQKNKKINIDNIKSKKQEEVEQQEAFEMKDKKSDPFSRLKTKARIYYKDLQKIENEKYLQEQEEKKLEKLKKETQEREERQYLEMIKSKFKKRGGLEFLVKDIKVDMNLEL</sequence>
<reference evidence="5" key="1">
    <citation type="journal article" date="2016" name="Proc. Natl. Acad. Sci. U.S.A.">
        <title>Comparative genomics of biotechnologically important yeasts.</title>
        <authorList>
            <person name="Riley R."/>
            <person name="Haridas S."/>
            <person name="Wolfe K.H."/>
            <person name="Lopes M.R."/>
            <person name="Hittinger C.T."/>
            <person name="Goeker M."/>
            <person name="Salamov A.A."/>
            <person name="Wisecaver J.H."/>
            <person name="Long T.M."/>
            <person name="Calvey C.H."/>
            <person name="Aerts A.L."/>
            <person name="Barry K.W."/>
            <person name="Choi C."/>
            <person name="Clum A."/>
            <person name="Coughlan A.Y."/>
            <person name="Deshpande S."/>
            <person name="Douglass A.P."/>
            <person name="Hanson S.J."/>
            <person name="Klenk H.-P."/>
            <person name="LaButti K.M."/>
            <person name="Lapidus A."/>
            <person name="Lindquist E.A."/>
            <person name="Lipzen A.M."/>
            <person name="Meier-Kolthoff J.P."/>
            <person name="Ohm R.A."/>
            <person name="Otillar R.P."/>
            <person name="Pangilinan J.L."/>
            <person name="Peng Y."/>
            <person name="Rokas A."/>
            <person name="Rosa C.A."/>
            <person name="Scheuner C."/>
            <person name="Sibirny A.A."/>
            <person name="Slot J.C."/>
            <person name="Stielow J.B."/>
            <person name="Sun H."/>
            <person name="Kurtzman C.P."/>
            <person name="Blackwell M."/>
            <person name="Grigoriev I.V."/>
            <person name="Jeffries T.W."/>
        </authorList>
    </citation>
    <scope>NUCLEOTIDE SEQUENCE [LARGE SCALE GENOMIC DNA]</scope>
    <source>
        <strain evidence="5">NRRL Y-1626</strain>
    </source>
</reference>
<gene>
    <name evidence="4" type="ORF">HANVADRAFT_26208</name>
</gene>
<organism evidence="4 5">
    <name type="scientific">Hanseniaspora valbyensis NRRL Y-1626</name>
    <dbReference type="NCBI Taxonomy" id="766949"/>
    <lineage>
        <taxon>Eukaryota</taxon>
        <taxon>Fungi</taxon>
        <taxon>Dikarya</taxon>
        <taxon>Ascomycota</taxon>
        <taxon>Saccharomycotina</taxon>
        <taxon>Saccharomycetes</taxon>
        <taxon>Saccharomycodales</taxon>
        <taxon>Saccharomycodaceae</taxon>
        <taxon>Hanseniaspora</taxon>
    </lineage>
</organism>
<dbReference type="OrthoDB" id="166375at2759"/>
<dbReference type="Pfam" id="PF03126">
    <property type="entry name" value="Plus-3"/>
    <property type="match status" value="1"/>
</dbReference>
<protein>
    <submittedName>
        <fullName evidence="4">Plus-3-domain-containing protein</fullName>
    </submittedName>
</protein>
<dbReference type="SMART" id="SM00719">
    <property type="entry name" value="Plus3"/>
    <property type="match status" value="1"/>
</dbReference>
<accession>A0A1B7TAX0</accession>
<evidence type="ECO:0000313" key="5">
    <source>
        <dbReference type="Proteomes" id="UP000092321"/>
    </source>
</evidence>
<comment type="caution">
    <text evidence="4">The sequence shown here is derived from an EMBL/GenBank/DDBJ whole genome shotgun (WGS) entry which is preliminary data.</text>
</comment>
<dbReference type="AlphaFoldDB" id="A0A1B7TAX0"/>
<feature type="compositionally biased region" description="Acidic residues" evidence="2">
    <location>
        <begin position="129"/>
        <end position="144"/>
    </location>
</feature>
<name>A0A1B7TAX0_9ASCO</name>
<dbReference type="PROSITE" id="PS51360">
    <property type="entry name" value="PLUS3"/>
    <property type="match status" value="1"/>
</dbReference>
<dbReference type="SUPFAM" id="SSF159042">
    <property type="entry name" value="Plus3-like"/>
    <property type="match status" value="1"/>
</dbReference>